<name>A0A166MN67_COLIC</name>
<feature type="compositionally biased region" description="Basic residues" evidence="1">
    <location>
        <begin position="63"/>
        <end position="84"/>
    </location>
</feature>
<keyword evidence="3" id="KW-1185">Reference proteome</keyword>
<sequence>LDPHHARRVVPHHRRLRLLYRRPAAAPPADTMVLPLLHHRLLPRHPLHRSPPLARLPAPPPPGHRHDRRLHPLHPLVRRPRRREHPALGARRLRLEQLQPRRLQPQPHGPEPRHPRLVGAAQHMSSVAGRVFVRPRRRHLPAVDHGHGVPSVCKFMMRTAARWAGGPFLAFHRARGDIRADVRPLALRHTCLVWSVGVVRVLVPNLCFFSFSGVFFLRHLPAYTPTDIRSRTRTARQPGR</sequence>
<evidence type="ECO:0000313" key="2">
    <source>
        <dbReference type="EMBL" id="KZL64824.1"/>
    </source>
</evidence>
<feature type="compositionally biased region" description="Low complexity" evidence="1">
    <location>
        <begin position="96"/>
        <end position="106"/>
    </location>
</feature>
<reference evidence="2" key="1">
    <citation type="submission" date="2015-06" db="EMBL/GenBank/DDBJ databases">
        <title>Survival trade-offs in plant roots during colonization by closely related pathogenic and mutualistic fungi.</title>
        <authorList>
            <person name="Hacquard S."/>
            <person name="Kracher B."/>
            <person name="Hiruma K."/>
            <person name="Weinman A."/>
            <person name="Muench P."/>
            <person name="Garrido Oter R."/>
            <person name="Ver Loren van Themaat E."/>
            <person name="Dallerey J.-F."/>
            <person name="Damm U."/>
            <person name="Henrissat B."/>
            <person name="Lespinet O."/>
            <person name="Thon M."/>
            <person name="Kemen E."/>
            <person name="McHardy A.C."/>
            <person name="Schulze-Lefert P."/>
            <person name="O'Connell R.J."/>
        </authorList>
    </citation>
    <scope>NUCLEOTIDE SEQUENCE [LARGE SCALE GENOMIC DNA]</scope>
    <source>
        <strain evidence="2">MAFF 238704</strain>
    </source>
</reference>
<proteinExistence type="predicted"/>
<comment type="caution">
    <text evidence="2">The sequence shown here is derived from an EMBL/GenBank/DDBJ whole genome shotgun (WGS) entry which is preliminary data.</text>
</comment>
<gene>
    <name evidence="2" type="ORF">CI238_10350</name>
</gene>
<dbReference type="Proteomes" id="UP000076584">
    <property type="component" value="Unassembled WGS sequence"/>
</dbReference>
<dbReference type="AlphaFoldDB" id="A0A166MN67"/>
<accession>A0A166MN67</accession>
<feature type="region of interest" description="Disordered" evidence="1">
    <location>
        <begin position="47"/>
        <end position="115"/>
    </location>
</feature>
<evidence type="ECO:0000256" key="1">
    <source>
        <dbReference type="SAM" id="MobiDB-lite"/>
    </source>
</evidence>
<feature type="non-terminal residue" evidence="2">
    <location>
        <position position="1"/>
    </location>
</feature>
<protein>
    <submittedName>
        <fullName evidence="2">Uncharacterized protein</fullName>
    </submittedName>
</protein>
<evidence type="ECO:0000313" key="3">
    <source>
        <dbReference type="Proteomes" id="UP000076584"/>
    </source>
</evidence>
<dbReference type="EMBL" id="LFIW01002668">
    <property type="protein sequence ID" value="KZL64824.1"/>
    <property type="molecule type" value="Genomic_DNA"/>
</dbReference>
<organism evidence="2 3">
    <name type="scientific">Colletotrichum incanum</name>
    <name type="common">Soybean anthracnose fungus</name>
    <dbReference type="NCBI Taxonomy" id="1573173"/>
    <lineage>
        <taxon>Eukaryota</taxon>
        <taxon>Fungi</taxon>
        <taxon>Dikarya</taxon>
        <taxon>Ascomycota</taxon>
        <taxon>Pezizomycotina</taxon>
        <taxon>Sordariomycetes</taxon>
        <taxon>Hypocreomycetidae</taxon>
        <taxon>Glomerellales</taxon>
        <taxon>Glomerellaceae</taxon>
        <taxon>Colletotrichum</taxon>
        <taxon>Colletotrichum spaethianum species complex</taxon>
    </lineage>
</organism>